<protein>
    <submittedName>
        <fullName evidence="1">Uncharacterized protein</fullName>
    </submittedName>
</protein>
<sequence>MRQHNKLSESVSHKLSEYLDMPLTDGGGKVSRSHQESVVCYSYLCHLAQSCLEKKHRPTKVLVRKCRRFESKKSTDSPELSDLALDILAQHRSGGKLLGSKTLELLDRLRPNGPIKPKV</sequence>
<proteinExistence type="predicted"/>
<gene>
    <name evidence="1" type="ORF">METZ01_LOCUS123252</name>
</gene>
<name>A0A381Y0A4_9ZZZZ</name>
<dbReference type="AlphaFoldDB" id="A0A381Y0A4"/>
<accession>A0A381Y0A4</accession>
<evidence type="ECO:0000313" key="1">
    <source>
        <dbReference type="EMBL" id="SVA70398.1"/>
    </source>
</evidence>
<dbReference type="EMBL" id="UINC01017019">
    <property type="protein sequence ID" value="SVA70398.1"/>
    <property type="molecule type" value="Genomic_DNA"/>
</dbReference>
<reference evidence="1" key="1">
    <citation type="submission" date="2018-05" db="EMBL/GenBank/DDBJ databases">
        <authorList>
            <person name="Lanie J.A."/>
            <person name="Ng W.-L."/>
            <person name="Kazmierczak K.M."/>
            <person name="Andrzejewski T.M."/>
            <person name="Davidsen T.M."/>
            <person name="Wayne K.J."/>
            <person name="Tettelin H."/>
            <person name="Glass J.I."/>
            <person name="Rusch D."/>
            <person name="Podicherti R."/>
            <person name="Tsui H.-C.T."/>
            <person name="Winkler M.E."/>
        </authorList>
    </citation>
    <scope>NUCLEOTIDE SEQUENCE</scope>
</reference>
<organism evidence="1">
    <name type="scientific">marine metagenome</name>
    <dbReference type="NCBI Taxonomy" id="408172"/>
    <lineage>
        <taxon>unclassified sequences</taxon>
        <taxon>metagenomes</taxon>
        <taxon>ecological metagenomes</taxon>
    </lineage>
</organism>